<dbReference type="PROSITE" id="PS00108">
    <property type="entry name" value="PROTEIN_KINASE_ST"/>
    <property type="match status" value="1"/>
</dbReference>
<keyword evidence="7" id="KW-1133">Transmembrane helix</keyword>
<dbReference type="PROSITE" id="PS50011">
    <property type="entry name" value="PROTEIN_KINASE_DOM"/>
    <property type="match status" value="1"/>
</dbReference>
<evidence type="ECO:0000256" key="5">
    <source>
        <dbReference type="PROSITE-ProRule" id="PRU00339"/>
    </source>
</evidence>
<evidence type="ECO:0000256" key="7">
    <source>
        <dbReference type="SAM" id="Phobius"/>
    </source>
</evidence>
<keyword evidence="5" id="KW-0802">TPR repeat</keyword>
<dbReference type="InterPro" id="IPR019734">
    <property type="entry name" value="TPR_rpt"/>
</dbReference>
<evidence type="ECO:0000256" key="4">
    <source>
        <dbReference type="ARBA" id="ARBA00022840"/>
    </source>
</evidence>
<dbReference type="InterPro" id="IPR017441">
    <property type="entry name" value="Protein_kinase_ATP_BS"/>
</dbReference>
<dbReference type="CDD" id="cd14014">
    <property type="entry name" value="STKc_PknB_like"/>
    <property type="match status" value="1"/>
</dbReference>
<keyword evidence="4 6" id="KW-0067">ATP-binding</keyword>
<dbReference type="InterPro" id="IPR011009">
    <property type="entry name" value="Kinase-like_dom_sf"/>
</dbReference>
<sequence>MKKSDPLNKQQWQQVKDWFNDLLDVPSGQWPERVTTLTSDERLQQAVLDMLAVHHQSAGQTLTPNQSVASVLGEHGQLKAGQTFGRYQIIRTLGSGGMGHVYLAERDDEVNQQVAIKILAAHSMDDQALARFDTERRVLATLEHPNIARLIDAGTEQDKPYYVMEYIDGVPIDAYCQDNDLGLNQRLILFLKVCEAVAHAHNNLIVHRDLKPSNILVTETGEVKLLDFGIAKPLKILPGTDQVHETLVGTTALTPQYAAPEQVQGEAITVSCDIYVLGLVLHRLLTDSHAFDLSGKTWGRIESIINDQLPTLPSSQLKKHPTSTLNWSAKLKGDLDSIVGHALKKGPHERYSSVRQLADDVQHYLNHEPLQIKRNQSGYRLRKQLRRHWLPVSALATIFGVMLVSSVWIWQQSQTIMAERDKALTEKKVAEEVTDFLVETFKSADPTQTLGTELTAGDILRQGMLQIEREAFDPLVKNRLVEALGDVYLSLADFDQAHELYQMYQPQVSDADADHRFILKTARLLLSNQQEDAAEEAISLLQDAELTDQNALALSILKANILNASGQIHEATALASKNRMDALQRYSAASNEYLNSLINLARIKRSNIDEKPASLLLYQEAAELLEQHHDDLIQLSEVKTSVAILLKDVGRLEEANQIFLEVHELLLTIYGQDHLKVANSLNSLGIMAERLGDPQKALDFYHQGIEVKTQLYGEDSPRLASSYYNAAELYSSKLKAYELSLKYYQRAFELMTGAEGKALINLNIMQRAYAKTLIELQRFAEAEQLLQNQIEFFAAFNMPARYSESQSRVYLAYLYDLTGETEKAATLIKEAWPFIEHKAGKNSFYFQLGNKLNQKYGNPVEQ</sequence>
<keyword evidence="1" id="KW-0808">Transferase</keyword>
<organism evidence="9 10">
    <name type="scientific">Marinicella sediminis</name>
    <dbReference type="NCBI Taxonomy" id="1792834"/>
    <lineage>
        <taxon>Bacteria</taxon>
        <taxon>Pseudomonadati</taxon>
        <taxon>Pseudomonadota</taxon>
        <taxon>Gammaproteobacteria</taxon>
        <taxon>Lysobacterales</taxon>
        <taxon>Marinicellaceae</taxon>
        <taxon>Marinicella</taxon>
    </lineage>
</organism>
<protein>
    <submittedName>
        <fullName evidence="9">Protein kinase</fullName>
    </submittedName>
</protein>
<keyword evidence="7" id="KW-0812">Transmembrane</keyword>
<dbReference type="SUPFAM" id="SSF56112">
    <property type="entry name" value="Protein kinase-like (PK-like)"/>
    <property type="match status" value="1"/>
</dbReference>
<feature type="repeat" description="TPR" evidence="5">
    <location>
        <begin position="678"/>
        <end position="711"/>
    </location>
</feature>
<dbReference type="Pfam" id="PF13424">
    <property type="entry name" value="TPR_12"/>
    <property type="match status" value="1"/>
</dbReference>
<dbReference type="Gene3D" id="1.10.510.10">
    <property type="entry name" value="Transferase(Phosphotransferase) domain 1"/>
    <property type="match status" value="1"/>
</dbReference>
<keyword evidence="7" id="KW-0472">Membrane</keyword>
<keyword evidence="10" id="KW-1185">Reference proteome</keyword>
<dbReference type="EMBL" id="JBHRTS010000001">
    <property type="protein sequence ID" value="MFC3192678.1"/>
    <property type="molecule type" value="Genomic_DNA"/>
</dbReference>
<dbReference type="InterPro" id="IPR011990">
    <property type="entry name" value="TPR-like_helical_dom_sf"/>
</dbReference>
<gene>
    <name evidence="9" type="ORF">ACFODZ_00360</name>
</gene>
<reference evidence="10" key="1">
    <citation type="journal article" date="2019" name="Int. J. Syst. Evol. Microbiol.">
        <title>The Global Catalogue of Microorganisms (GCM) 10K type strain sequencing project: providing services to taxonomists for standard genome sequencing and annotation.</title>
        <authorList>
            <consortium name="The Broad Institute Genomics Platform"/>
            <consortium name="The Broad Institute Genome Sequencing Center for Infectious Disease"/>
            <person name="Wu L."/>
            <person name="Ma J."/>
        </authorList>
    </citation>
    <scope>NUCLEOTIDE SEQUENCE [LARGE SCALE GENOMIC DNA]</scope>
    <source>
        <strain evidence="10">KCTC 42953</strain>
    </source>
</reference>
<name>A0ABV7J3J6_9GAMM</name>
<comment type="caution">
    <text evidence="9">The sequence shown here is derived from an EMBL/GenBank/DDBJ whole genome shotgun (WGS) entry which is preliminary data.</text>
</comment>
<dbReference type="Pfam" id="PF00069">
    <property type="entry name" value="Pkinase"/>
    <property type="match status" value="1"/>
</dbReference>
<evidence type="ECO:0000256" key="2">
    <source>
        <dbReference type="ARBA" id="ARBA00022741"/>
    </source>
</evidence>
<evidence type="ECO:0000256" key="3">
    <source>
        <dbReference type="ARBA" id="ARBA00022777"/>
    </source>
</evidence>
<evidence type="ECO:0000256" key="1">
    <source>
        <dbReference type="ARBA" id="ARBA00022679"/>
    </source>
</evidence>
<proteinExistence type="predicted"/>
<dbReference type="PROSITE" id="PS00107">
    <property type="entry name" value="PROTEIN_KINASE_ATP"/>
    <property type="match status" value="1"/>
</dbReference>
<feature type="transmembrane region" description="Helical" evidence="7">
    <location>
        <begin position="389"/>
        <end position="410"/>
    </location>
</feature>
<feature type="binding site" evidence="6">
    <location>
        <position position="117"/>
    </location>
    <ligand>
        <name>ATP</name>
        <dbReference type="ChEBI" id="CHEBI:30616"/>
    </ligand>
</feature>
<dbReference type="Gene3D" id="1.25.40.10">
    <property type="entry name" value="Tetratricopeptide repeat domain"/>
    <property type="match status" value="1"/>
</dbReference>
<dbReference type="GO" id="GO:0016301">
    <property type="term" value="F:kinase activity"/>
    <property type="evidence" value="ECO:0007669"/>
    <property type="project" value="UniProtKB-KW"/>
</dbReference>
<dbReference type="Gene3D" id="3.30.200.20">
    <property type="entry name" value="Phosphorylase Kinase, domain 1"/>
    <property type="match status" value="1"/>
</dbReference>
<dbReference type="SMART" id="SM00220">
    <property type="entry name" value="S_TKc"/>
    <property type="match status" value="1"/>
</dbReference>
<dbReference type="Proteomes" id="UP001595533">
    <property type="component" value="Unassembled WGS sequence"/>
</dbReference>
<dbReference type="RefSeq" id="WP_379875965.1">
    <property type="nucleotide sequence ID" value="NZ_JBHRTS010000001.1"/>
</dbReference>
<evidence type="ECO:0000256" key="6">
    <source>
        <dbReference type="PROSITE-ProRule" id="PRU10141"/>
    </source>
</evidence>
<evidence type="ECO:0000313" key="10">
    <source>
        <dbReference type="Proteomes" id="UP001595533"/>
    </source>
</evidence>
<evidence type="ECO:0000259" key="8">
    <source>
        <dbReference type="PROSITE" id="PS50011"/>
    </source>
</evidence>
<dbReference type="InterPro" id="IPR008271">
    <property type="entry name" value="Ser/Thr_kinase_AS"/>
</dbReference>
<keyword evidence="2 6" id="KW-0547">Nucleotide-binding</keyword>
<dbReference type="PANTHER" id="PTHR43289:SF34">
    <property type="entry name" value="SERINE_THREONINE-PROTEIN KINASE YBDM-RELATED"/>
    <property type="match status" value="1"/>
</dbReference>
<keyword evidence="3 9" id="KW-0418">Kinase</keyword>
<accession>A0ABV7J3J6</accession>
<feature type="domain" description="Protein kinase" evidence="8">
    <location>
        <begin position="87"/>
        <end position="365"/>
    </location>
</feature>
<evidence type="ECO:0000313" key="9">
    <source>
        <dbReference type="EMBL" id="MFC3192678.1"/>
    </source>
</evidence>
<dbReference type="SUPFAM" id="SSF48452">
    <property type="entry name" value="TPR-like"/>
    <property type="match status" value="2"/>
</dbReference>
<dbReference type="SMART" id="SM00028">
    <property type="entry name" value="TPR"/>
    <property type="match status" value="2"/>
</dbReference>
<dbReference type="PROSITE" id="PS50005">
    <property type="entry name" value="TPR"/>
    <property type="match status" value="1"/>
</dbReference>
<dbReference type="InterPro" id="IPR000719">
    <property type="entry name" value="Prot_kinase_dom"/>
</dbReference>
<dbReference type="PANTHER" id="PTHR43289">
    <property type="entry name" value="MITOGEN-ACTIVATED PROTEIN KINASE KINASE KINASE 20-RELATED"/>
    <property type="match status" value="1"/>
</dbReference>